<accession>A0ACD1FW30</accession>
<protein>
    <submittedName>
        <fullName evidence="1">Inorganic pyrophosphatase</fullName>
    </submittedName>
</protein>
<evidence type="ECO:0000313" key="1">
    <source>
        <dbReference type="EMBL" id="RAH41196.1"/>
    </source>
</evidence>
<keyword evidence="2" id="KW-1185">Reference proteome</keyword>
<dbReference type="Proteomes" id="UP000249057">
    <property type="component" value="Unassembled WGS sequence"/>
</dbReference>
<reference evidence="1" key="1">
    <citation type="submission" date="2018-02" db="EMBL/GenBank/DDBJ databases">
        <title>The genomes of Aspergillus section Nigri reveals drivers in fungal speciation.</title>
        <authorList>
            <consortium name="DOE Joint Genome Institute"/>
            <person name="Vesth T.C."/>
            <person name="Nybo J."/>
            <person name="Theobald S."/>
            <person name="Brandl J."/>
            <person name="Frisvad J.C."/>
            <person name="Nielsen K.F."/>
            <person name="Lyhne E.K."/>
            <person name="Kogle M.E."/>
            <person name="Kuo A."/>
            <person name="Riley R."/>
            <person name="Clum A."/>
            <person name="Nolan M."/>
            <person name="Lipzen A."/>
            <person name="Salamov A."/>
            <person name="Henrissat B."/>
            <person name="Wiebenga A."/>
            <person name="De vries R.P."/>
            <person name="Grigoriev I.V."/>
            <person name="Mortensen U.H."/>
            <person name="Andersen M.R."/>
            <person name="Baker S.E."/>
        </authorList>
    </citation>
    <scope>NUCLEOTIDE SEQUENCE</scope>
    <source>
        <strain evidence="1">CBS 621.78</strain>
    </source>
</reference>
<evidence type="ECO:0000313" key="2">
    <source>
        <dbReference type="Proteomes" id="UP000249057"/>
    </source>
</evidence>
<feature type="non-terminal residue" evidence="1">
    <location>
        <position position="225"/>
    </location>
</feature>
<proteinExistence type="predicted"/>
<sequence>MTSDITIEDTSDANPGLTCLYFQRNGQRISPWHDLPSWADREAKILNMVVEIPRRTNAKMETTKEVAHNPIRQDIGEGKPRKVADVPPFQGYPCNYDAIPETWKDPTTIDPYTGVAGDDDLLDVCEIGTGGGSMRLDQKERLTDIQDVEAQFPGFLESLKTWYCVYNVPDGRSPNRLAMDGKLMDQQFALRLLDHCQKRGDRGGDSPVAFERSGLCNEADFSVER</sequence>
<dbReference type="EMBL" id="KZ825392">
    <property type="protein sequence ID" value="RAH41196.1"/>
    <property type="molecule type" value="Genomic_DNA"/>
</dbReference>
<organism evidence="1 2">
    <name type="scientific">Aspergillus brunneoviolaceus CBS 621.78</name>
    <dbReference type="NCBI Taxonomy" id="1450534"/>
    <lineage>
        <taxon>Eukaryota</taxon>
        <taxon>Fungi</taxon>
        <taxon>Dikarya</taxon>
        <taxon>Ascomycota</taxon>
        <taxon>Pezizomycotina</taxon>
        <taxon>Eurotiomycetes</taxon>
        <taxon>Eurotiomycetidae</taxon>
        <taxon>Eurotiales</taxon>
        <taxon>Aspergillaceae</taxon>
        <taxon>Aspergillus</taxon>
        <taxon>Aspergillus subgen. Circumdati</taxon>
    </lineage>
</organism>
<gene>
    <name evidence="1" type="ORF">BO95DRAFT_518131</name>
</gene>
<name>A0ACD1FW30_9EURO</name>